<name>A0ABS9KHD9_9BACT</name>
<keyword evidence="2" id="KW-0540">Nuclease</keyword>
<dbReference type="InterPro" id="IPR051916">
    <property type="entry name" value="GPI-anchor_lipid_remodeler"/>
</dbReference>
<dbReference type="InterPro" id="IPR005135">
    <property type="entry name" value="Endo/exonuclease/phosphatase"/>
</dbReference>
<evidence type="ECO:0000259" key="1">
    <source>
        <dbReference type="Pfam" id="PF03372"/>
    </source>
</evidence>
<dbReference type="SUPFAM" id="SSF56219">
    <property type="entry name" value="DNase I-like"/>
    <property type="match status" value="1"/>
</dbReference>
<dbReference type="PANTHER" id="PTHR14859:SF15">
    <property type="entry name" value="ENDONUCLEASE_EXONUCLEASE_PHOSPHATASE DOMAIN-CONTAINING PROTEIN"/>
    <property type="match status" value="1"/>
</dbReference>
<feature type="domain" description="Endonuclease/exonuclease/phosphatase" evidence="1">
    <location>
        <begin position="1"/>
        <end position="206"/>
    </location>
</feature>
<proteinExistence type="predicted"/>
<dbReference type="Proteomes" id="UP001165366">
    <property type="component" value="Unassembled WGS sequence"/>
</dbReference>
<evidence type="ECO:0000313" key="3">
    <source>
        <dbReference type="Proteomes" id="UP001165366"/>
    </source>
</evidence>
<keyword evidence="2" id="KW-0255">Endonuclease</keyword>
<dbReference type="RefSeq" id="WP_237855630.1">
    <property type="nucleotide sequence ID" value="NZ_JAKLWS010000029.1"/>
</dbReference>
<dbReference type="EMBL" id="JAKLWS010000029">
    <property type="protein sequence ID" value="MCG2590263.1"/>
    <property type="molecule type" value="Genomic_DNA"/>
</dbReference>
<keyword evidence="2" id="KW-0378">Hydrolase</keyword>
<keyword evidence="3" id="KW-1185">Reference proteome</keyword>
<reference evidence="2" key="1">
    <citation type="submission" date="2022-01" db="EMBL/GenBank/DDBJ databases">
        <authorList>
            <person name="Wang Y."/>
        </authorList>
    </citation>
    <scope>NUCLEOTIDE SEQUENCE</scope>
    <source>
        <strain evidence="2">WB101</strain>
    </source>
</reference>
<reference evidence="2" key="2">
    <citation type="submission" date="2024-05" db="EMBL/GenBank/DDBJ databases">
        <title>Rhodohalobacter halophilus gen. nov., sp. nov., a moderately halophilic member of the family Balneolaceae.</title>
        <authorList>
            <person name="Xia J."/>
        </authorList>
    </citation>
    <scope>NUCLEOTIDE SEQUENCE</scope>
    <source>
        <strain evidence="2">WB101</strain>
    </source>
</reference>
<evidence type="ECO:0000313" key="2">
    <source>
        <dbReference type="EMBL" id="MCG2590263.1"/>
    </source>
</evidence>
<dbReference type="InterPro" id="IPR036691">
    <property type="entry name" value="Endo/exonu/phosph_ase_sf"/>
</dbReference>
<accession>A0ABS9KHD9</accession>
<sequence length="240" mass="26622">MTYNIYHGENPSKPGTSNLEDIADLIQKIQPDFVALQEVDSLTGRSASLNDGVPQNLVRELADMTGMYGYFGKAIDFDGGGYGEGILSREPVQVRNVMLPIPRGGEDRAMLIAESKLPNGNRFLFAGTHLCHQFDENRVAQVEKINEVFSDTGQPSVLVGDLNFVPGSVPYQTLENDWVDIAKRTGSAEPTISYENPTRRIDYMFALRKSITQVEIIDIEVLNVGYSDHMPIVATIRILQ</sequence>
<dbReference type="GO" id="GO:0004519">
    <property type="term" value="F:endonuclease activity"/>
    <property type="evidence" value="ECO:0007669"/>
    <property type="project" value="UniProtKB-KW"/>
</dbReference>
<protein>
    <submittedName>
        <fullName evidence="2">Endonuclease/exonuclease/phosphatase family protein</fullName>
    </submittedName>
</protein>
<comment type="caution">
    <text evidence="2">The sequence shown here is derived from an EMBL/GenBank/DDBJ whole genome shotgun (WGS) entry which is preliminary data.</text>
</comment>
<dbReference type="PANTHER" id="PTHR14859">
    <property type="entry name" value="CALCOFLUOR WHITE HYPERSENSITIVE PROTEIN PRECURSOR"/>
    <property type="match status" value="1"/>
</dbReference>
<dbReference type="Gene3D" id="3.60.10.10">
    <property type="entry name" value="Endonuclease/exonuclease/phosphatase"/>
    <property type="match status" value="1"/>
</dbReference>
<gene>
    <name evidence="2" type="ORF">L6773_16930</name>
</gene>
<dbReference type="Pfam" id="PF03372">
    <property type="entry name" value="Exo_endo_phos"/>
    <property type="match status" value="1"/>
</dbReference>
<organism evidence="2 3">
    <name type="scientific">Rhodohalobacter sulfatireducens</name>
    <dbReference type="NCBI Taxonomy" id="2911366"/>
    <lineage>
        <taxon>Bacteria</taxon>
        <taxon>Pseudomonadati</taxon>
        <taxon>Balneolota</taxon>
        <taxon>Balneolia</taxon>
        <taxon>Balneolales</taxon>
        <taxon>Balneolaceae</taxon>
        <taxon>Rhodohalobacter</taxon>
    </lineage>
</organism>